<evidence type="ECO:0000256" key="1">
    <source>
        <dbReference type="SAM" id="Phobius"/>
    </source>
</evidence>
<evidence type="ECO:0000313" key="2">
    <source>
        <dbReference type="EMBL" id="KAH6873906.1"/>
    </source>
</evidence>
<dbReference type="InterPro" id="IPR021514">
    <property type="entry name" value="DUF3176"/>
</dbReference>
<accession>A0A9P8VTY9</accession>
<dbReference type="PANTHER" id="PTHR35394">
    <property type="entry name" value="DUF3176 DOMAIN-CONTAINING PROTEIN"/>
    <property type="match status" value="1"/>
</dbReference>
<dbReference type="Proteomes" id="UP000777438">
    <property type="component" value="Unassembled WGS sequence"/>
</dbReference>
<keyword evidence="1" id="KW-0472">Membrane</keyword>
<feature type="transmembrane region" description="Helical" evidence="1">
    <location>
        <begin position="463"/>
        <end position="486"/>
    </location>
</feature>
<keyword evidence="1" id="KW-0812">Transmembrane</keyword>
<dbReference type="Pfam" id="PF11374">
    <property type="entry name" value="DUF3176"/>
    <property type="match status" value="1"/>
</dbReference>
<keyword evidence="3" id="KW-1185">Reference proteome</keyword>
<sequence length="537" mass="59255">MNTKPIGYEPTHVYDVDTEPPSLNSVRYKRYSRFSPTEWLLELLTSILSLILLAVIALSRPGTSPSLSAWDIPVSLNAVISILTTACSAALMHGVSEFISQLKWLHFKDGPEKLKDFETFDEASRGPWGSLKFLFKGGFNLATLGALITLCRLGFAPLAQQVVKIDQQFVITPDDNATFGYTHTYNRGIGRMLANSGVESIPQDPKMQSAVVQGLYGISSPATFSCPGACSWKGPYVSLGFKSECKNVTQETLRSANCIKDPKNSALVSCNMTTPGGLGISTRNMLTEYATNYWMNASSTLEETQVKLPSNFSKIAKFALYRATSDHNFNSFDVNITDCSLSLAAYEYSEAHANVKIDGNIFTGRFYTNGSKADGIPAFEISWADLKALQTFLESETIVTEWVDGFWDNANLGLSAALTGDVDIEERFQKMAASMTDYLRSGQNGQFARGSRMESEPYVSIRWHYLIGPAVIEGAALLFALFTIILNRRSRNVPLWKSSALAVLACQHDQQSDSLQTEIKDIKEIEKIAEKAQVQLK</sequence>
<dbReference type="AlphaFoldDB" id="A0A9P8VTY9"/>
<reference evidence="2 3" key="1">
    <citation type="journal article" date="2021" name="Nat. Commun.">
        <title>Genetic determinants of endophytism in the Arabidopsis root mycobiome.</title>
        <authorList>
            <person name="Mesny F."/>
            <person name="Miyauchi S."/>
            <person name="Thiergart T."/>
            <person name="Pickel B."/>
            <person name="Atanasova L."/>
            <person name="Karlsson M."/>
            <person name="Huettel B."/>
            <person name="Barry K.W."/>
            <person name="Haridas S."/>
            <person name="Chen C."/>
            <person name="Bauer D."/>
            <person name="Andreopoulos W."/>
            <person name="Pangilinan J."/>
            <person name="LaButti K."/>
            <person name="Riley R."/>
            <person name="Lipzen A."/>
            <person name="Clum A."/>
            <person name="Drula E."/>
            <person name="Henrissat B."/>
            <person name="Kohler A."/>
            <person name="Grigoriev I.V."/>
            <person name="Martin F.M."/>
            <person name="Hacquard S."/>
        </authorList>
    </citation>
    <scope>NUCLEOTIDE SEQUENCE [LARGE SCALE GENOMIC DNA]</scope>
    <source>
        <strain evidence="2 3">MPI-CAGE-CH-0241</strain>
    </source>
</reference>
<gene>
    <name evidence="2" type="ORF">B0T10DRAFT_588399</name>
</gene>
<dbReference type="OrthoDB" id="5376804at2759"/>
<dbReference type="EMBL" id="JAGPYM010000043">
    <property type="protein sequence ID" value="KAH6873906.1"/>
    <property type="molecule type" value="Genomic_DNA"/>
</dbReference>
<name>A0A9P8VTY9_9HYPO</name>
<feature type="transmembrane region" description="Helical" evidence="1">
    <location>
        <begin position="39"/>
        <end position="58"/>
    </location>
</feature>
<protein>
    <submittedName>
        <fullName evidence="2">Uncharacterized protein</fullName>
    </submittedName>
</protein>
<keyword evidence="1" id="KW-1133">Transmembrane helix</keyword>
<comment type="caution">
    <text evidence="2">The sequence shown here is derived from an EMBL/GenBank/DDBJ whole genome shotgun (WGS) entry which is preliminary data.</text>
</comment>
<organism evidence="2 3">
    <name type="scientific">Thelonectria olida</name>
    <dbReference type="NCBI Taxonomy" id="1576542"/>
    <lineage>
        <taxon>Eukaryota</taxon>
        <taxon>Fungi</taxon>
        <taxon>Dikarya</taxon>
        <taxon>Ascomycota</taxon>
        <taxon>Pezizomycotina</taxon>
        <taxon>Sordariomycetes</taxon>
        <taxon>Hypocreomycetidae</taxon>
        <taxon>Hypocreales</taxon>
        <taxon>Nectriaceae</taxon>
        <taxon>Thelonectria</taxon>
    </lineage>
</organism>
<proteinExistence type="predicted"/>
<dbReference type="PANTHER" id="PTHR35394:SF5">
    <property type="entry name" value="DUF3176 DOMAIN-CONTAINING PROTEIN"/>
    <property type="match status" value="1"/>
</dbReference>
<evidence type="ECO:0000313" key="3">
    <source>
        <dbReference type="Proteomes" id="UP000777438"/>
    </source>
</evidence>